<name>A0A1H0PC57_9BURK</name>
<dbReference type="OrthoDB" id="8895166at2"/>
<proteinExistence type="predicted"/>
<dbReference type="AlphaFoldDB" id="A0A1H0PC57"/>
<sequence length="206" mass="22114">MPISSFQTEPVQPARRAFCRAFALVSSAVGLGAALITPPAQAQPSYTITTPQIQDALAEKLPRRYRLGGLLNMEVQVPALRLLPAQNRINAVLPVVASGLAVSDGAHDASGSLDVDFGLRYEPSDRTLRAQQIHVNSLRIDGLRSSASEMLNAYSQQLATQSLGEVVLHTLRPQDLALADGLGMQPGPITVTERGLRVDFVQKPMP</sequence>
<dbReference type="InterPro" id="IPR006311">
    <property type="entry name" value="TAT_signal"/>
</dbReference>
<evidence type="ECO:0008006" key="4">
    <source>
        <dbReference type="Google" id="ProtNLM"/>
    </source>
</evidence>
<keyword evidence="1" id="KW-0732">Signal</keyword>
<organism evidence="2 3">
    <name type="scientific">Paracidovorax cattleyae</name>
    <dbReference type="NCBI Taxonomy" id="80868"/>
    <lineage>
        <taxon>Bacteria</taxon>
        <taxon>Pseudomonadati</taxon>
        <taxon>Pseudomonadota</taxon>
        <taxon>Betaproteobacteria</taxon>
        <taxon>Burkholderiales</taxon>
        <taxon>Comamonadaceae</taxon>
        <taxon>Paracidovorax</taxon>
    </lineage>
</organism>
<dbReference type="PROSITE" id="PS51318">
    <property type="entry name" value="TAT"/>
    <property type="match status" value="1"/>
</dbReference>
<gene>
    <name evidence="2" type="ORF">SAMN04489708_10691</name>
</gene>
<evidence type="ECO:0000313" key="2">
    <source>
        <dbReference type="EMBL" id="SDP02682.1"/>
    </source>
</evidence>
<dbReference type="Proteomes" id="UP000199317">
    <property type="component" value="Unassembled WGS sequence"/>
</dbReference>
<evidence type="ECO:0000256" key="1">
    <source>
        <dbReference type="SAM" id="SignalP"/>
    </source>
</evidence>
<dbReference type="Gene3D" id="3.15.10.40">
    <property type="entry name" value="Uncharacterised protein PF07273, DUF1439"/>
    <property type="match status" value="1"/>
</dbReference>
<feature type="chain" id="PRO_5011558191" description="DUF1439 domain-containing protein" evidence="1">
    <location>
        <begin position="43"/>
        <end position="206"/>
    </location>
</feature>
<reference evidence="3" key="1">
    <citation type="submission" date="2016-10" db="EMBL/GenBank/DDBJ databases">
        <authorList>
            <person name="Varghese N."/>
            <person name="Submissions S."/>
        </authorList>
    </citation>
    <scope>NUCLEOTIDE SEQUENCE [LARGE SCALE GENOMIC DNA]</scope>
    <source>
        <strain evidence="3">DSM 17101</strain>
    </source>
</reference>
<evidence type="ECO:0000313" key="3">
    <source>
        <dbReference type="Proteomes" id="UP000199317"/>
    </source>
</evidence>
<feature type="signal peptide" evidence="1">
    <location>
        <begin position="1"/>
        <end position="42"/>
    </location>
</feature>
<protein>
    <recommendedName>
        <fullName evidence="4">DUF1439 domain-containing protein</fullName>
    </recommendedName>
</protein>
<dbReference type="EMBL" id="FNJL01000006">
    <property type="protein sequence ID" value="SDP02682.1"/>
    <property type="molecule type" value="Genomic_DNA"/>
</dbReference>
<dbReference type="RefSeq" id="WP_092833017.1">
    <property type="nucleotide sequence ID" value="NZ_CP028290.1"/>
</dbReference>
<keyword evidence="3" id="KW-1185">Reference proteome</keyword>
<accession>A0A1H0PC57</accession>